<evidence type="ECO:0000313" key="1">
    <source>
        <dbReference type="EMBL" id="KMV75918.1"/>
    </source>
</evidence>
<dbReference type="AlphaFoldDB" id="A0A0K9CN61"/>
<evidence type="ECO:0000313" key="2">
    <source>
        <dbReference type="Proteomes" id="UP000004650"/>
    </source>
</evidence>
<reference evidence="2" key="1">
    <citation type="submission" date="2009-02" db="EMBL/GenBank/DDBJ databases">
        <title>The Genome Sequence of Shigella sp. D9.</title>
        <authorList>
            <consortium name="The Broad Institute Genome Sequencing Platform"/>
            <person name="Ward D."/>
            <person name="Young S.K."/>
            <person name="Kodira C.D."/>
            <person name="Zeng Q."/>
            <person name="Koehrsen M."/>
            <person name="Alvarado L."/>
            <person name="Berlin A."/>
            <person name="Borenstein D."/>
            <person name="Chen Z."/>
            <person name="Engels R."/>
            <person name="Freedman E."/>
            <person name="Gellesch M."/>
            <person name="Goldberg J."/>
            <person name="Griggs A."/>
            <person name="Gujja S."/>
            <person name="Heiman D."/>
            <person name="Hepburn T."/>
            <person name="Howarth C."/>
            <person name="Jen D."/>
            <person name="Larson L."/>
            <person name="Lewis B."/>
            <person name="Mehta T."/>
            <person name="Park D."/>
            <person name="Pearson M."/>
            <person name="Roberts A."/>
            <person name="Saif S."/>
            <person name="Shea T."/>
            <person name="Shenoy N."/>
            <person name="Sisk P."/>
            <person name="Stolte C."/>
            <person name="Sykes S."/>
            <person name="Walk T."/>
            <person name="White J."/>
            <person name="Yandava C."/>
            <person name="Allen-Vercoe E."/>
            <person name="Strauss J."/>
            <person name="Sibley C."/>
            <person name="White A."/>
            <person name="Ambrose C."/>
            <person name="Lander E."/>
            <person name="Nusbaum C."/>
            <person name="Galagan J."/>
            <person name="Birren B."/>
        </authorList>
    </citation>
    <scope>NUCLEOTIDE SEQUENCE [LARGE SCALE GENOMIC DNA]</scope>
    <source>
        <strain evidence="2">D11</strain>
    </source>
</reference>
<comment type="caution">
    <text evidence="1">The sequence shown here is derived from an EMBL/GenBank/DDBJ whole genome shotgun (WGS) entry which is preliminary data.</text>
</comment>
<proteinExistence type="predicted"/>
<accession>A0A0K9CN61</accession>
<name>A0A0K9CN61_9FUSO</name>
<protein>
    <submittedName>
        <fullName evidence="1">Uncharacterized protein</fullName>
    </submittedName>
</protein>
<organism evidence="1 2">
    <name type="scientific">Fusobacterium animalis D11</name>
    <dbReference type="NCBI Taxonomy" id="556264"/>
    <lineage>
        <taxon>Bacteria</taxon>
        <taxon>Fusobacteriati</taxon>
        <taxon>Fusobacteriota</taxon>
        <taxon>Fusobacteriia</taxon>
        <taxon>Fusobacteriales</taxon>
        <taxon>Fusobacteriaceae</taxon>
        <taxon>Fusobacterium</taxon>
    </lineage>
</organism>
<gene>
    <name evidence="1" type="ORF">PSAG_04718</name>
</gene>
<reference evidence="1 2" key="2">
    <citation type="submission" date="2013-10" db="EMBL/GenBank/DDBJ databases">
        <title>The Genome Sequence of Fusobacterium nucleatum subsp. animalis D11.</title>
        <authorList>
            <consortium name="The Broad Institute Genomics Platform"/>
            <person name="Earl A."/>
            <person name="Ward D."/>
            <person name="Feldgarden M."/>
            <person name="Gevers D."/>
            <person name="Kostic A."/>
            <person name="Garrett W."/>
            <person name="Young S.K."/>
            <person name="Zeng Q."/>
            <person name="Gargeya S."/>
            <person name="Fitzgerald M."/>
            <person name="Abouelleil A."/>
            <person name="Alvarado L."/>
            <person name="Berlin A.M."/>
            <person name="Chapman S.B."/>
            <person name="Gainer-Dewar J."/>
            <person name="Goldberg J."/>
            <person name="Gnerre S."/>
            <person name="Griggs A."/>
            <person name="Gujja S."/>
            <person name="Hansen M."/>
            <person name="Howarth C."/>
            <person name="Imamovic A."/>
            <person name="Ireland A."/>
            <person name="Larimer J."/>
            <person name="McCowan C."/>
            <person name="Murphy C."/>
            <person name="Pearson M."/>
            <person name="Poon T.W."/>
            <person name="Priest M."/>
            <person name="Roberts A."/>
            <person name="Saif S."/>
            <person name="Shea T."/>
            <person name="Sykes S."/>
            <person name="Wortman J."/>
            <person name="Nusbaum C."/>
            <person name="Birren B."/>
        </authorList>
    </citation>
    <scope>NUCLEOTIDE SEQUENCE [LARGE SCALE GENOMIC DNA]</scope>
    <source>
        <strain evidence="1 2">D11</strain>
    </source>
</reference>
<dbReference type="Proteomes" id="UP000004650">
    <property type="component" value="Unassembled WGS sequence"/>
</dbReference>
<sequence length="68" mass="8038">MLIELEDKIIELIENLDKDKFIFNFLSLYDFPKATITKLEKGVNNVSKNKNEIHLKAKLFLEKLKMIL</sequence>
<dbReference type="EMBL" id="ACDS02000078">
    <property type="protein sequence ID" value="KMV75918.1"/>
    <property type="molecule type" value="Genomic_DNA"/>
</dbReference>